<gene>
    <name evidence="2" type="ORF">CH341_08090</name>
</gene>
<accession>A0A327L496</accession>
<comment type="caution">
    <text evidence="2">The sequence shown here is derived from an EMBL/GenBank/DDBJ whole genome shotgun (WGS) entry which is preliminary data.</text>
</comment>
<dbReference type="InterPro" id="IPR050965">
    <property type="entry name" value="UPF0336/Enoyl-CoA_hydratase"/>
</dbReference>
<evidence type="ECO:0000313" key="3">
    <source>
        <dbReference type="Proteomes" id="UP000249130"/>
    </source>
</evidence>
<dbReference type="GO" id="GO:0019171">
    <property type="term" value="F:(3R)-hydroxyacyl-[acyl-carrier-protein] dehydratase activity"/>
    <property type="evidence" value="ECO:0007669"/>
    <property type="project" value="TreeGrafter"/>
</dbReference>
<organism evidence="2 3">
    <name type="scientific">Rhodoplanes roseus</name>
    <dbReference type="NCBI Taxonomy" id="29409"/>
    <lineage>
        <taxon>Bacteria</taxon>
        <taxon>Pseudomonadati</taxon>
        <taxon>Pseudomonadota</taxon>
        <taxon>Alphaproteobacteria</taxon>
        <taxon>Hyphomicrobiales</taxon>
        <taxon>Nitrobacteraceae</taxon>
        <taxon>Rhodoplanes</taxon>
    </lineage>
</organism>
<dbReference type="PANTHER" id="PTHR43437">
    <property type="entry name" value="HYDROXYACYL-THIOESTER DEHYDRATASE TYPE 2, MITOCHONDRIAL-RELATED"/>
    <property type="match status" value="1"/>
</dbReference>
<dbReference type="InterPro" id="IPR002539">
    <property type="entry name" value="MaoC-like_dom"/>
</dbReference>
<evidence type="ECO:0000259" key="1">
    <source>
        <dbReference type="Pfam" id="PF01575"/>
    </source>
</evidence>
<evidence type="ECO:0000313" key="2">
    <source>
        <dbReference type="EMBL" id="RAI44653.1"/>
    </source>
</evidence>
<name>A0A327L496_9BRAD</name>
<dbReference type="InterPro" id="IPR029069">
    <property type="entry name" value="HotDog_dom_sf"/>
</dbReference>
<keyword evidence="2" id="KW-0808">Transferase</keyword>
<reference evidence="2 3" key="1">
    <citation type="submission" date="2017-07" db="EMBL/GenBank/DDBJ databases">
        <title>Draft Genome Sequences of Select Purple Nonsulfur Bacteria.</title>
        <authorList>
            <person name="Lasarre B."/>
            <person name="Mckinlay J.B."/>
        </authorList>
    </citation>
    <scope>NUCLEOTIDE SEQUENCE [LARGE SCALE GENOMIC DNA]</scope>
    <source>
        <strain evidence="2 3">DSM 5909</strain>
    </source>
</reference>
<keyword evidence="3" id="KW-1185">Reference proteome</keyword>
<dbReference type="GO" id="GO:0016740">
    <property type="term" value="F:transferase activity"/>
    <property type="evidence" value="ECO:0007669"/>
    <property type="project" value="UniProtKB-KW"/>
</dbReference>
<dbReference type="Gene3D" id="3.10.129.10">
    <property type="entry name" value="Hotdog Thioesterase"/>
    <property type="match status" value="1"/>
</dbReference>
<dbReference type="EMBL" id="NPEX01000038">
    <property type="protein sequence ID" value="RAI44653.1"/>
    <property type="molecule type" value="Genomic_DNA"/>
</dbReference>
<dbReference type="CDD" id="cd03441">
    <property type="entry name" value="R_hydratase_like"/>
    <property type="match status" value="1"/>
</dbReference>
<feature type="domain" description="MaoC-like" evidence="1">
    <location>
        <begin position="25"/>
        <end position="119"/>
    </location>
</feature>
<sequence>MTPTSATTSFESLAIGDTIAGTPFAPTRETIREFCDASLDYNPLHWDDAYMKGNFGKTSFGGIIMHGMTNFGILTKMLTDWLYPMGGVHRRLETRWKAPVKPGDTIVPTGTITAKKETAGSRWAVIAVEIKNQHGTTIAQGEAMAEFPPAR</sequence>
<dbReference type="AlphaFoldDB" id="A0A327L496"/>
<dbReference type="Pfam" id="PF01575">
    <property type="entry name" value="MaoC_dehydratas"/>
    <property type="match status" value="1"/>
</dbReference>
<proteinExistence type="predicted"/>
<dbReference type="PANTHER" id="PTHR43437:SF3">
    <property type="entry name" value="HYDROXYACYL-THIOESTER DEHYDRATASE TYPE 2, MITOCHONDRIAL"/>
    <property type="match status" value="1"/>
</dbReference>
<dbReference type="OrthoDB" id="9797938at2"/>
<dbReference type="SUPFAM" id="SSF54637">
    <property type="entry name" value="Thioesterase/thiol ester dehydrase-isomerase"/>
    <property type="match status" value="1"/>
</dbReference>
<dbReference type="GO" id="GO:0006633">
    <property type="term" value="P:fatty acid biosynthetic process"/>
    <property type="evidence" value="ECO:0007669"/>
    <property type="project" value="TreeGrafter"/>
</dbReference>
<protein>
    <submittedName>
        <fullName evidence="2">Phosphate acetyltransferase</fullName>
    </submittedName>
</protein>
<dbReference type="Proteomes" id="UP000249130">
    <property type="component" value="Unassembled WGS sequence"/>
</dbReference>